<feature type="transmembrane region" description="Helical" evidence="8">
    <location>
        <begin position="211"/>
        <end position="234"/>
    </location>
</feature>
<accession>A0A0V8H7I2</accession>
<dbReference type="RefSeq" id="WP_058299935.1">
    <property type="nucleotide sequence ID" value="NZ_FMAU01000009.1"/>
</dbReference>
<proteinExistence type="inferred from homology"/>
<evidence type="ECO:0000256" key="6">
    <source>
        <dbReference type="ARBA" id="ARBA00022989"/>
    </source>
</evidence>
<dbReference type="OrthoDB" id="2381188at2"/>
<feature type="transmembrane region" description="Helical" evidence="8">
    <location>
        <begin position="109"/>
        <end position="131"/>
    </location>
</feature>
<reference evidence="10" key="1">
    <citation type="submission" date="2016-08" db="EMBL/GenBank/DDBJ databases">
        <authorList>
            <person name="Varghese N."/>
            <person name="Submissions Spin"/>
        </authorList>
    </citation>
    <scope>NUCLEOTIDE SEQUENCE [LARGE SCALE GENOMIC DNA]</scope>
    <source>
        <strain evidence="10">SGD-1123</strain>
    </source>
</reference>
<comment type="subcellular location">
    <subcellularLocation>
        <location evidence="1">Membrane</location>
        <topology evidence="1">Multi-pass membrane protein</topology>
    </subcellularLocation>
</comment>
<keyword evidence="6 8" id="KW-1133">Transmembrane helix</keyword>
<evidence type="ECO:0000256" key="1">
    <source>
        <dbReference type="ARBA" id="ARBA00004141"/>
    </source>
</evidence>
<feature type="transmembrane region" description="Helical" evidence="8">
    <location>
        <begin position="179"/>
        <end position="199"/>
    </location>
</feature>
<comment type="similarity">
    <text evidence="2">Belongs to the amino acid-polyamine-organocation (APC) superfamily. Spore germination protein (SGP) (TC 2.A.3.9) family.</text>
</comment>
<dbReference type="GO" id="GO:0009847">
    <property type="term" value="P:spore germination"/>
    <property type="evidence" value="ECO:0007669"/>
    <property type="project" value="InterPro"/>
</dbReference>
<feature type="transmembrane region" description="Helical" evidence="8">
    <location>
        <begin position="77"/>
        <end position="97"/>
    </location>
</feature>
<dbReference type="GO" id="GO:0016020">
    <property type="term" value="C:membrane"/>
    <property type="evidence" value="ECO:0007669"/>
    <property type="project" value="UniProtKB-SubCell"/>
</dbReference>
<dbReference type="NCBIfam" id="TIGR00912">
    <property type="entry name" value="2A0309"/>
    <property type="match status" value="1"/>
</dbReference>
<evidence type="ECO:0000256" key="4">
    <source>
        <dbReference type="ARBA" id="ARBA00022544"/>
    </source>
</evidence>
<keyword evidence="10" id="KW-1185">Reference proteome</keyword>
<dbReference type="Proteomes" id="UP000181997">
    <property type="component" value="Unassembled WGS sequence"/>
</dbReference>
<evidence type="ECO:0000313" key="10">
    <source>
        <dbReference type="Proteomes" id="UP000181997"/>
    </source>
</evidence>
<evidence type="ECO:0000256" key="7">
    <source>
        <dbReference type="ARBA" id="ARBA00023136"/>
    </source>
</evidence>
<dbReference type="PANTHER" id="PTHR34975">
    <property type="entry name" value="SPORE GERMINATION PROTEIN A2"/>
    <property type="match status" value="1"/>
</dbReference>
<name>A0A0V8H7I2_9BACI</name>
<evidence type="ECO:0000256" key="8">
    <source>
        <dbReference type="SAM" id="Phobius"/>
    </source>
</evidence>
<keyword evidence="4" id="KW-0309">Germination</keyword>
<dbReference type="PANTHER" id="PTHR34975:SF2">
    <property type="entry name" value="SPORE GERMINATION PROTEIN A2"/>
    <property type="match status" value="1"/>
</dbReference>
<evidence type="ECO:0000256" key="2">
    <source>
        <dbReference type="ARBA" id="ARBA00007998"/>
    </source>
</evidence>
<dbReference type="Pfam" id="PF03845">
    <property type="entry name" value="Spore_permease"/>
    <property type="match status" value="1"/>
</dbReference>
<keyword evidence="5 8" id="KW-0812">Transmembrane</keyword>
<organism evidence="9 10">
    <name type="scientific">[Bacillus] enclensis</name>
    <dbReference type="NCBI Taxonomy" id="1402860"/>
    <lineage>
        <taxon>Bacteria</taxon>
        <taxon>Bacillati</taxon>
        <taxon>Bacillota</taxon>
        <taxon>Bacilli</taxon>
        <taxon>Bacillales</taxon>
        <taxon>Bacillaceae</taxon>
        <taxon>Rossellomorea</taxon>
    </lineage>
</organism>
<evidence type="ECO:0000256" key="5">
    <source>
        <dbReference type="ARBA" id="ARBA00022692"/>
    </source>
</evidence>
<dbReference type="InterPro" id="IPR004761">
    <property type="entry name" value="Spore_GerAB"/>
</dbReference>
<feature type="transmembrane region" description="Helical" evidence="8">
    <location>
        <begin position="328"/>
        <end position="350"/>
    </location>
</feature>
<evidence type="ECO:0000256" key="3">
    <source>
        <dbReference type="ARBA" id="ARBA00022448"/>
    </source>
</evidence>
<protein>
    <submittedName>
        <fullName evidence="9">Spore germination protein (Amino acid permease)</fullName>
    </submittedName>
</protein>
<keyword evidence="7 8" id="KW-0472">Membrane</keyword>
<feature type="transmembrane region" description="Helical" evidence="8">
    <location>
        <begin position="138"/>
        <end position="159"/>
    </location>
</feature>
<feature type="transmembrane region" description="Helical" evidence="8">
    <location>
        <begin position="298"/>
        <end position="316"/>
    </location>
</feature>
<feature type="transmembrane region" description="Helical" evidence="8">
    <location>
        <begin position="12"/>
        <end position="30"/>
    </location>
</feature>
<evidence type="ECO:0000313" key="9">
    <source>
        <dbReference type="EMBL" id="SCC34666.1"/>
    </source>
</evidence>
<gene>
    <name evidence="9" type="ORF">GA0061094_4162</name>
</gene>
<keyword evidence="3" id="KW-0813">Transport</keyword>
<sequence>MKFSRLQISFMLILFTGISNHVMILPQLIKAAGRDAWVSVFVAFVLLVGWTVIIYIPFLKLKGEGLINWVHDRAGKFVSKIIAVIFSMYFLVSGMLSSYDFVIMTKVYFLPYTPAWLITACFFILCIWAAFKGFKVIVYMSAMLLPIVWLLGMFVATSTMDKKDYSLITPILINGYEPVINGAVIVLGGSVDILILLLIQKRMEKPFRFFHLVILISILLGLVFGPTTGAIASFGTNAAENFRFPAFEQWRLVQLGKQVSHLDFLAVFQFLSGSLIKVSLCLYFLTDLFEIKPRKKRMYLLFAGGILMSVISIVPISDLWIQNIIEKAYYPVLLISGFVLSLILFAIGYMPKKKKGRAHHV</sequence>
<feature type="transmembrane region" description="Helical" evidence="8">
    <location>
        <begin position="264"/>
        <end position="286"/>
    </location>
</feature>
<feature type="transmembrane region" description="Helical" evidence="8">
    <location>
        <begin position="36"/>
        <end position="56"/>
    </location>
</feature>
<dbReference type="EMBL" id="FMAU01000009">
    <property type="protein sequence ID" value="SCC34666.1"/>
    <property type="molecule type" value="Genomic_DNA"/>
</dbReference>
<dbReference type="AlphaFoldDB" id="A0A0V8H7I2"/>